<evidence type="ECO:0000256" key="9">
    <source>
        <dbReference type="ARBA" id="ARBA00023136"/>
    </source>
</evidence>
<keyword evidence="6" id="KW-0378">Hydrolase</keyword>
<evidence type="ECO:0000256" key="4">
    <source>
        <dbReference type="ARBA" id="ARBA00022670"/>
    </source>
</evidence>
<dbReference type="InterPro" id="IPR029045">
    <property type="entry name" value="ClpP/crotonase-like_dom_sf"/>
</dbReference>
<sequence length="389" mass="43381">MISSANLNYGKRLAGFNRGRDVANTVLYTGRRFSGFVQGESVEILFQYGLFLAKIVTVVVAIIVIAALIINLSQRKRQRGELRITNLSEQHKEMQEDLAVALLDGPQQKLWHKEQKKKAKLEAKAAKAKAKQGNATPSGKSRVWVIDFKGSMDAHEVASLREEVTAVLTVATPQDEVVVRLESPGGVVHGYGLASSQLQRIRDKQIPLTVAVDKVAASGGYMMACVANKIVAAPFAILGSIGVVAQIPNLHRFLKNKDIDIELHTAGQYKRTLTMLGENTEEGRQKFREDLNETHHLFKAFVKEMRPSLDIDTVATGEHWYGVQAQEKGLVDEVGTSDELLLNLMKDREVMSVSYKQRKKMMDRFTGSAAESADRLLLRWWQRGQKPLM</sequence>
<proteinExistence type="inferred from homology"/>
<dbReference type="GO" id="GO:0008233">
    <property type="term" value="F:peptidase activity"/>
    <property type="evidence" value="ECO:0007669"/>
    <property type="project" value="UniProtKB-KW"/>
</dbReference>
<gene>
    <name evidence="14" type="ORF">FBBNIHIM_04640</name>
</gene>
<dbReference type="PANTHER" id="PTHR42987:SF4">
    <property type="entry name" value="PROTEASE SOHB-RELATED"/>
    <property type="match status" value="1"/>
</dbReference>
<evidence type="ECO:0000256" key="1">
    <source>
        <dbReference type="ARBA" id="ARBA00004236"/>
    </source>
</evidence>
<evidence type="ECO:0000256" key="10">
    <source>
        <dbReference type="SAM" id="Coils"/>
    </source>
</evidence>
<evidence type="ECO:0000256" key="8">
    <source>
        <dbReference type="ARBA" id="ARBA00022989"/>
    </source>
</evidence>
<dbReference type="EMBL" id="CALSBS010000002">
    <property type="protein sequence ID" value="CAH6636100.1"/>
    <property type="molecule type" value="Genomic_DNA"/>
</dbReference>
<feature type="transmembrane region" description="Helical" evidence="11">
    <location>
        <begin position="45"/>
        <end position="70"/>
    </location>
</feature>
<keyword evidence="3" id="KW-1003">Cell membrane</keyword>
<evidence type="ECO:0000256" key="3">
    <source>
        <dbReference type="ARBA" id="ARBA00022475"/>
    </source>
</evidence>
<comment type="caution">
    <text evidence="14">The sequence shown here is derived from an EMBL/GenBank/DDBJ whole genome shotgun (WGS) entry which is preliminary data.</text>
</comment>
<evidence type="ECO:0000313" key="15">
    <source>
        <dbReference type="Proteomes" id="UP001152651"/>
    </source>
</evidence>
<dbReference type="InterPro" id="IPR002142">
    <property type="entry name" value="Peptidase_S49"/>
</dbReference>
<feature type="domain" description="Peptidase S49 N-terminal proteobacteria" evidence="13">
    <location>
        <begin position="43"/>
        <end position="198"/>
    </location>
</feature>
<dbReference type="Gene3D" id="3.90.226.10">
    <property type="entry name" value="2-enoyl-CoA Hydratase, Chain A, domain 1"/>
    <property type="match status" value="1"/>
</dbReference>
<dbReference type="CDD" id="cd07023">
    <property type="entry name" value="S49_Sppa_N_C"/>
    <property type="match status" value="1"/>
</dbReference>
<comment type="similarity">
    <text evidence="2">Belongs to the peptidase S49 family.</text>
</comment>
<evidence type="ECO:0000256" key="2">
    <source>
        <dbReference type="ARBA" id="ARBA00008683"/>
    </source>
</evidence>
<keyword evidence="7" id="KW-0720">Serine protease</keyword>
<name>A0ABN8T7Y4_9ENTR</name>
<organism evidence="14 15">
    <name type="scientific">Pseudocitrobacter vendiensis</name>
    <dbReference type="NCBI Taxonomy" id="2488306"/>
    <lineage>
        <taxon>Bacteria</taxon>
        <taxon>Pseudomonadati</taxon>
        <taxon>Pseudomonadota</taxon>
        <taxon>Gammaproteobacteria</taxon>
        <taxon>Enterobacterales</taxon>
        <taxon>Enterobacteriaceae</taxon>
        <taxon>Pseudocitrobacter</taxon>
    </lineage>
</organism>
<dbReference type="Pfam" id="PF08496">
    <property type="entry name" value="Peptidase_S49_N"/>
    <property type="match status" value="1"/>
</dbReference>
<evidence type="ECO:0000256" key="6">
    <source>
        <dbReference type="ARBA" id="ARBA00022801"/>
    </source>
</evidence>
<dbReference type="SUPFAM" id="SSF52096">
    <property type="entry name" value="ClpP/crotonase"/>
    <property type="match status" value="1"/>
</dbReference>
<feature type="coiled-coil region" evidence="10">
    <location>
        <begin position="77"/>
        <end position="131"/>
    </location>
</feature>
<evidence type="ECO:0000256" key="5">
    <source>
        <dbReference type="ARBA" id="ARBA00022692"/>
    </source>
</evidence>
<reference evidence="14" key="1">
    <citation type="submission" date="2022-05" db="EMBL/GenBank/DDBJ databases">
        <authorList>
            <person name="Blom J."/>
        </authorList>
    </citation>
    <scope>NUCLEOTIDE SEQUENCE</scope>
    <source>
        <strain evidence="14">Type strain: CPO20170097</strain>
    </source>
</reference>
<evidence type="ECO:0000256" key="11">
    <source>
        <dbReference type="SAM" id="Phobius"/>
    </source>
</evidence>
<keyword evidence="8 11" id="KW-1133">Transmembrane helix</keyword>
<evidence type="ECO:0000256" key="7">
    <source>
        <dbReference type="ARBA" id="ARBA00022825"/>
    </source>
</evidence>
<protein>
    <submittedName>
        <fullName evidence="14">ClpP class periplasmic serine protease</fullName>
    </submittedName>
</protein>
<dbReference type="NCBIfam" id="NF008745">
    <property type="entry name" value="PRK11778.1"/>
    <property type="match status" value="1"/>
</dbReference>
<evidence type="ECO:0000313" key="14">
    <source>
        <dbReference type="EMBL" id="CAH6636100.1"/>
    </source>
</evidence>
<accession>A0ABN8T7Y4</accession>
<keyword evidence="4 14" id="KW-0645">Protease</keyword>
<keyword evidence="10" id="KW-0175">Coiled coil</keyword>
<dbReference type="Gene3D" id="6.20.330.10">
    <property type="match status" value="1"/>
</dbReference>
<dbReference type="Proteomes" id="UP001152651">
    <property type="component" value="Unassembled WGS sequence"/>
</dbReference>
<feature type="domain" description="Peptidase S49" evidence="12">
    <location>
        <begin position="202"/>
        <end position="350"/>
    </location>
</feature>
<dbReference type="PANTHER" id="PTHR42987">
    <property type="entry name" value="PEPTIDASE S49"/>
    <property type="match status" value="1"/>
</dbReference>
<evidence type="ECO:0000259" key="12">
    <source>
        <dbReference type="Pfam" id="PF01343"/>
    </source>
</evidence>
<keyword evidence="5 11" id="KW-0812">Transmembrane</keyword>
<evidence type="ECO:0000259" key="13">
    <source>
        <dbReference type="Pfam" id="PF08496"/>
    </source>
</evidence>
<keyword evidence="15" id="KW-1185">Reference proteome</keyword>
<comment type="subcellular location">
    <subcellularLocation>
        <location evidence="1">Cell membrane</location>
    </subcellularLocation>
</comment>
<dbReference type="GO" id="GO:0006508">
    <property type="term" value="P:proteolysis"/>
    <property type="evidence" value="ECO:0007669"/>
    <property type="project" value="UniProtKB-KW"/>
</dbReference>
<keyword evidence="9 11" id="KW-0472">Membrane</keyword>
<dbReference type="Pfam" id="PF01343">
    <property type="entry name" value="Peptidase_S49"/>
    <property type="match status" value="1"/>
</dbReference>
<dbReference type="InterPro" id="IPR013703">
    <property type="entry name" value="Peptidase_S49_N_proteobac"/>
</dbReference>
<dbReference type="InterPro" id="IPR047272">
    <property type="entry name" value="S49_SppA_C"/>
</dbReference>